<evidence type="ECO:0000313" key="3">
    <source>
        <dbReference type="Proteomes" id="UP000229884"/>
    </source>
</evidence>
<dbReference type="InterPro" id="IPR018330">
    <property type="entry name" value="RecT_fam"/>
</dbReference>
<dbReference type="RefSeq" id="WP_100371527.1">
    <property type="nucleotide sequence ID" value="NZ_PENG01000003.1"/>
</dbReference>
<gene>
    <name evidence="2" type="ORF">CTM58_13055</name>
</gene>
<dbReference type="AlphaFoldDB" id="A0A2M8TPV6"/>
<feature type="region of interest" description="Disordered" evidence="1">
    <location>
        <begin position="275"/>
        <end position="318"/>
    </location>
</feature>
<protein>
    <submittedName>
        <fullName evidence="2">Recombinase RecT</fullName>
    </submittedName>
</protein>
<reference evidence="2 3" key="1">
    <citation type="submission" date="2017-11" db="EMBL/GenBank/DDBJ databases">
        <title>Genome sequencing of Prevotella intermedia KCOM 2832.</title>
        <authorList>
            <person name="Kook J.-K."/>
            <person name="Park S.-N."/>
            <person name="Lim Y.K."/>
        </authorList>
    </citation>
    <scope>NUCLEOTIDE SEQUENCE [LARGE SCALE GENOMIC DNA]</scope>
    <source>
        <strain evidence="2 3">KCOM 2832</strain>
    </source>
</reference>
<dbReference type="Proteomes" id="UP000229884">
    <property type="component" value="Unassembled WGS sequence"/>
</dbReference>
<sequence length="318" mass="35670">MTQQTQPATAPTAATQQNTAQVQLPSQNNKALKEVQEATVVALTGHIEKLQKEGGLILPKDYHAGNALKSAWLYLQTIENRDKQKAIDICTKQSIWNCLLEMVLKGEHPKKHCYFIPCGNSLEFWERYTGALLRAKRDTKIQDVVAQVIYKNDNFIYTVDKNGRYQFVSHETKMENIDIDNITGAYAVVINKDGSRYLEIMSIDQIRKAWQQGAARGASPAHKNFTDQMCKKTVIARACKIELDSATDGEEEEFSMTPPNGAEAIRDAAQQQITVQANETPQLEHKPQETIDFADPANYEPIDEAPQSESKSGRECPI</sequence>
<accession>A0A2M8TPV6</accession>
<evidence type="ECO:0000313" key="2">
    <source>
        <dbReference type="EMBL" id="PJI25953.1"/>
    </source>
</evidence>
<dbReference type="Pfam" id="PF03837">
    <property type="entry name" value="RecT"/>
    <property type="match status" value="1"/>
</dbReference>
<proteinExistence type="predicted"/>
<dbReference type="EMBL" id="PENG01000003">
    <property type="protein sequence ID" value="PJI25953.1"/>
    <property type="molecule type" value="Genomic_DNA"/>
</dbReference>
<comment type="caution">
    <text evidence="2">The sequence shown here is derived from an EMBL/GenBank/DDBJ whole genome shotgun (WGS) entry which is preliminary data.</text>
</comment>
<name>A0A2M8TPV6_PREIN</name>
<evidence type="ECO:0000256" key="1">
    <source>
        <dbReference type="SAM" id="MobiDB-lite"/>
    </source>
</evidence>
<feature type="compositionally biased region" description="Low complexity" evidence="1">
    <location>
        <begin position="1"/>
        <end position="21"/>
    </location>
</feature>
<organism evidence="2 3">
    <name type="scientific">Prevotella intermedia</name>
    <dbReference type="NCBI Taxonomy" id="28131"/>
    <lineage>
        <taxon>Bacteria</taxon>
        <taxon>Pseudomonadati</taxon>
        <taxon>Bacteroidota</taxon>
        <taxon>Bacteroidia</taxon>
        <taxon>Bacteroidales</taxon>
        <taxon>Prevotellaceae</taxon>
        <taxon>Prevotella</taxon>
    </lineage>
</organism>
<feature type="region of interest" description="Disordered" evidence="1">
    <location>
        <begin position="1"/>
        <end position="25"/>
    </location>
</feature>
<dbReference type="GO" id="GO:0006259">
    <property type="term" value="P:DNA metabolic process"/>
    <property type="evidence" value="ECO:0007669"/>
    <property type="project" value="InterPro"/>
</dbReference>
<dbReference type="GO" id="GO:0003677">
    <property type="term" value="F:DNA binding"/>
    <property type="evidence" value="ECO:0007669"/>
    <property type="project" value="InterPro"/>
</dbReference>